<evidence type="ECO:0000313" key="4">
    <source>
        <dbReference type="Proteomes" id="UP001303373"/>
    </source>
</evidence>
<keyword evidence="2" id="KW-0812">Transmembrane</keyword>
<dbReference type="Proteomes" id="UP001303373">
    <property type="component" value="Chromosome 1"/>
</dbReference>
<accession>A0AAQ3LYE4</accession>
<feature type="transmembrane region" description="Helical" evidence="2">
    <location>
        <begin position="79"/>
        <end position="102"/>
    </location>
</feature>
<protein>
    <submittedName>
        <fullName evidence="3">Uncharacterized protein</fullName>
    </submittedName>
</protein>
<feature type="transmembrane region" description="Helical" evidence="2">
    <location>
        <begin position="21"/>
        <end position="40"/>
    </location>
</feature>
<keyword evidence="4" id="KW-1185">Reference proteome</keyword>
<evidence type="ECO:0000313" key="3">
    <source>
        <dbReference type="EMBL" id="WPG97816.1"/>
    </source>
</evidence>
<keyword evidence="2" id="KW-0472">Membrane</keyword>
<dbReference type="EMBL" id="CP138580">
    <property type="protein sequence ID" value="WPG97816.1"/>
    <property type="molecule type" value="Genomic_DNA"/>
</dbReference>
<gene>
    <name evidence="3" type="ORF">R9X50_00059700</name>
</gene>
<reference evidence="3 4" key="1">
    <citation type="submission" date="2023-11" db="EMBL/GenBank/DDBJ databases">
        <title>An acidophilic fungus is an integral part of prey digestion in a carnivorous sundew plant.</title>
        <authorList>
            <person name="Tsai I.J."/>
        </authorList>
    </citation>
    <scope>NUCLEOTIDE SEQUENCE [LARGE SCALE GENOMIC DNA]</scope>
    <source>
        <strain evidence="3">169a</strain>
    </source>
</reference>
<sequence length="309" mass="34753">MGMFSRTVIARRWRLPQLMTALFILEFPLTVACLTLFGIADPNTYTTKLWQNGADQGFNSNPNEILYSYANYKPINVPLVWSSFLVEFNIVISVLSMFILLVKTTMFMLHAWIPLLSALVHALLIALYAVSIRNQSAPDLSDPEHPAKGLPWMLSKGCKYATSANYGYCMQTRAMFGVTCVMLVLFTTYFGLSVWNIKPTESERTERLADREADIEMKKLSQYQGPDGGISQEEKWERNRQIFLNLPKTPNTPGFGMRNNPMTPRTVAFTALNGGQAPQAMRPVAHSPGPSNTLPFRQQFGDARVPDAR</sequence>
<evidence type="ECO:0000256" key="2">
    <source>
        <dbReference type="SAM" id="Phobius"/>
    </source>
</evidence>
<proteinExistence type="predicted"/>
<feature type="transmembrane region" description="Helical" evidence="2">
    <location>
        <begin position="174"/>
        <end position="197"/>
    </location>
</feature>
<organism evidence="3 4">
    <name type="scientific">Acrodontium crateriforme</name>
    <dbReference type="NCBI Taxonomy" id="150365"/>
    <lineage>
        <taxon>Eukaryota</taxon>
        <taxon>Fungi</taxon>
        <taxon>Dikarya</taxon>
        <taxon>Ascomycota</taxon>
        <taxon>Pezizomycotina</taxon>
        <taxon>Dothideomycetes</taxon>
        <taxon>Dothideomycetidae</taxon>
        <taxon>Mycosphaerellales</taxon>
        <taxon>Teratosphaeriaceae</taxon>
        <taxon>Acrodontium</taxon>
    </lineage>
</organism>
<evidence type="ECO:0000256" key="1">
    <source>
        <dbReference type="SAM" id="MobiDB-lite"/>
    </source>
</evidence>
<name>A0AAQ3LYE4_9PEZI</name>
<feature type="transmembrane region" description="Helical" evidence="2">
    <location>
        <begin position="109"/>
        <end position="130"/>
    </location>
</feature>
<dbReference type="AlphaFoldDB" id="A0AAQ3LYE4"/>
<feature type="region of interest" description="Disordered" evidence="1">
    <location>
        <begin position="281"/>
        <end position="309"/>
    </location>
</feature>
<keyword evidence="2" id="KW-1133">Transmembrane helix</keyword>